<dbReference type="Proteomes" id="UP000309676">
    <property type="component" value="Unassembled WGS sequence"/>
</dbReference>
<evidence type="ECO:0000256" key="1">
    <source>
        <dbReference type="ARBA" id="ARBA00022801"/>
    </source>
</evidence>
<proteinExistence type="inferred from homology"/>
<evidence type="ECO:0000256" key="4">
    <source>
        <dbReference type="PIRSR" id="PIRSR610905-2"/>
    </source>
</evidence>
<feature type="binding site" evidence="4">
    <location>
        <position position="237"/>
    </location>
    <ligand>
        <name>substrate</name>
    </ligand>
</feature>
<dbReference type="Pfam" id="PF07470">
    <property type="entry name" value="Glyco_hydro_88"/>
    <property type="match status" value="1"/>
</dbReference>
<name>A0A5R9FYC1_9BACL</name>
<keyword evidence="1 5" id="KW-0378">Hydrolase</keyword>
<keyword evidence="6" id="KW-1185">Reference proteome</keyword>
<dbReference type="GO" id="GO:0052757">
    <property type="term" value="F:chondroitin hydrolase activity"/>
    <property type="evidence" value="ECO:0007669"/>
    <property type="project" value="TreeGrafter"/>
</dbReference>
<evidence type="ECO:0000313" key="5">
    <source>
        <dbReference type="EMBL" id="TLS49057.1"/>
    </source>
</evidence>
<evidence type="ECO:0000256" key="2">
    <source>
        <dbReference type="ARBA" id="ARBA00038358"/>
    </source>
</evidence>
<protein>
    <submittedName>
        <fullName evidence="5">Glycosyl hydrolase</fullName>
    </submittedName>
</protein>
<evidence type="ECO:0000313" key="6">
    <source>
        <dbReference type="Proteomes" id="UP000309676"/>
    </source>
</evidence>
<dbReference type="EMBL" id="VCIW01000025">
    <property type="protein sequence ID" value="TLS49057.1"/>
    <property type="molecule type" value="Genomic_DNA"/>
</dbReference>
<dbReference type="AlphaFoldDB" id="A0A5R9FYC1"/>
<organism evidence="5 6">
    <name type="scientific">Paenibacillus antri</name>
    <dbReference type="NCBI Taxonomy" id="2582848"/>
    <lineage>
        <taxon>Bacteria</taxon>
        <taxon>Bacillati</taxon>
        <taxon>Bacillota</taxon>
        <taxon>Bacilli</taxon>
        <taxon>Bacillales</taxon>
        <taxon>Paenibacillaceae</taxon>
        <taxon>Paenibacillus</taxon>
    </lineage>
</organism>
<accession>A0A5R9FYC1</accession>
<evidence type="ECO:0000256" key="3">
    <source>
        <dbReference type="PIRSR" id="PIRSR610905-1"/>
    </source>
</evidence>
<comment type="caution">
    <text evidence="5">The sequence shown here is derived from an EMBL/GenBank/DDBJ whole genome shotgun (WGS) entry which is preliminary data.</text>
</comment>
<gene>
    <name evidence="5" type="ORF">FE782_27680</name>
</gene>
<dbReference type="GO" id="GO:0000272">
    <property type="term" value="P:polysaccharide catabolic process"/>
    <property type="evidence" value="ECO:0007669"/>
    <property type="project" value="TreeGrafter"/>
</dbReference>
<dbReference type="InterPro" id="IPR010905">
    <property type="entry name" value="Glyco_hydro_88"/>
</dbReference>
<reference evidence="5 6" key="1">
    <citation type="submission" date="2019-05" db="EMBL/GenBank/DDBJ databases">
        <authorList>
            <person name="Narsing Rao M.P."/>
            <person name="Li W.J."/>
        </authorList>
    </citation>
    <scope>NUCLEOTIDE SEQUENCE [LARGE SCALE GENOMIC DNA]</scope>
    <source>
        <strain evidence="5 6">SYSU_K30003</strain>
    </source>
</reference>
<comment type="similarity">
    <text evidence="2">Belongs to the glycosyl hydrolase 88 family.</text>
</comment>
<dbReference type="InterPro" id="IPR052369">
    <property type="entry name" value="UG_Glycosaminoglycan_Hydrolase"/>
</dbReference>
<feature type="active site" description="Nucleophile" evidence="3">
    <location>
        <position position="95"/>
    </location>
</feature>
<dbReference type="Gene3D" id="1.50.10.10">
    <property type="match status" value="1"/>
</dbReference>
<dbReference type="SUPFAM" id="SSF48208">
    <property type="entry name" value="Six-hairpin glycosidases"/>
    <property type="match status" value="1"/>
</dbReference>
<sequence length="382" mass="42367">MERQSGGVRMTGGLLEKTIRKMERSSRRIGAKSPHVAKEGVYDDARLDWWTSGFWPGMLWIAADLTGDAAYREAAWTYDERMERLFLVPNRFHHDVGFQFLPTAVLKHRLTGDEDGRRRGLFAANFLAGRLNLAGGFLRAWNDVADPTAWNRNNAGWAIIDSMMNLPLLFWASETSGDPRYRHIAAAHADTVLRRFVREDGSVAHIASFDPATGDFLGWIGGQGFAPDSAWSRGAAWALYGFAVACRYTGEARYLEASRRVADFFLASVEADGVPLWDFRVVPREGEPRDTSAASCAASGLIELAALLPPDEGEPYRDAARRTLRALADGYAAWDDPNDEALLRGGTGNKPAGQNVDVSLIYGDYFFLEALAKLSGWKHRVF</sequence>
<dbReference type="PANTHER" id="PTHR36845:SF1">
    <property type="entry name" value="HYDROLASE, PUTATIVE (AFU_ORTHOLOGUE AFUA_7G05090)-RELATED"/>
    <property type="match status" value="1"/>
</dbReference>
<feature type="binding site" evidence="4">
    <location>
        <position position="233"/>
    </location>
    <ligand>
        <name>substrate</name>
    </ligand>
</feature>
<feature type="binding site" evidence="4">
    <location>
        <position position="161"/>
    </location>
    <ligand>
        <name>substrate</name>
    </ligand>
</feature>
<feature type="active site" description="Proton donor" evidence="3">
    <location>
        <position position="161"/>
    </location>
</feature>
<dbReference type="PANTHER" id="PTHR36845">
    <property type="entry name" value="HYDROLASE, PUTATIVE (AFU_ORTHOLOGUE AFUA_7G05090)-RELATED"/>
    <property type="match status" value="1"/>
</dbReference>
<dbReference type="InterPro" id="IPR008928">
    <property type="entry name" value="6-hairpin_glycosidase_sf"/>
</dbReference>
<dbReference type="InterPro" id="IPR012341">
    <property type="entry name" value="6hp_glycosidase-like_sf"/>
</dbReference>
<feature type="binding site" evidence="4">
    <location>
        <position position="95"/>
    </location>
    <ligand>
        <name>substrate</name>
    </ligand>
</feature>
<dbReference type="OrthoDB" id="428577at2"/>